<dbReference type="InterPro" id="IPR050688">
    <property type="entry name" value="Zinc_finger/UBP_domain"/>
</dbReference>
<protein>
    <recommendedName>
        <fullName evidence="7">C2H2-type domain-containing protein</fullName>
    </recommendedName>
</protein>
<feature type="region of interest" description="Disordered" evidence="6">
    <location>
        <begin position="559"/>
        <end position="599"/>
    </location>
</feature>
<dbReference type="GO" id="GO:0008270">
    <property type="term" value="F:zinc ion binding"/>
    <property type="evidence" value="ECO:0007669"/>
    <property type="project" value="UniProtKB-KW"/>
</dbReference>
<feature type="region of interest" description="Disordered" evidence="6">
    <location>
        <begin position="1"/>
        <end position="161"/>
    </location>
</feature>
<keyword evidence="1" id="KW-0479">Metal-binding</keyword>
<evidence type="ECO:0000313" key="8">
    <source>
        <dbReference type="Proteomes" id="UP000887575"/>
    </source>
</evidence>
<keyword evidence="5" id="KW-0175">Coiled coil</keyword>
<keyword evidence="2" id="KW-0677">Repeat</keyword>
<feature type="domain" description="C2H2-type" evidence="7">
    <location>
        <begin position="651"/>
        <end position="672"/>
    </location>
</feature>
<keyword evidence="3" id="KW-0863">Zinc-finger</keyword>
<evidence type="ECO:0000256" key="4">
    <source>
        <dbReference type="ARBA" id="ARBA00022833"/>
    </source>
</evidence>
<keyword evidence="4" id="KW-0862">Zinc</keyword>
<dbReference type="AlphaFoldDB" id="A0AAF3FN86"/>
<dbReference type="PANTHER" id="PTHR24403">
    <property type="entry name" value="ZINC FINGER PROTEIN"/>
    <property type="match status" value="1"/>
</dbReference>
<sequence length="779" mass="87459">MVSSHDDRPETEAGENEKHENGNIELKKASIDGDNNEEMTVDEEGKENGEENGDGDGDGEGEENGDGDRNEDEDGDGEGDEDGEGEASTSNDDFKQEGAASAKENDLQKGNGVKRKASDDDEVIALDEDDNVEAPPQAKQAKTDLNGKQQASPVPDDPTTHKNMLARPLKVATMFNVNVRKLILDKQLVLPNTISFPPSQVVDLVIEHDPDFPLSKVLTRMFGEERPKHSDTEKKERAYLKQNYAAPHMTRLLTEIGQELVQEATYCDIVHAKNLPEAPKNMETYKQVANQLKPVWEQLRKKNEPFKQKIITCQACNFKTESRLVMTSHRSELHYDGRKFQCGFCGENDTNENRMMKHYLKNHEVVATKPDPPLRHPCYICDEDFQYKGQRDQHMRAVCKRDFAKLRFVMAPKNKEDVSAINTWLWEKPPVDPTILAQQQQNQREQQTKQRLQQQQAAGQLLAAQREQQKKQQAMQILQQQQLLQAQKRLLATQPNIRSSGLGTNPGQSLIAGFRTSLARNLAMQRHLAQVAQQQTQQNRGSSSRLNDAAALFQRNLAQKATATPSPKSAQPSQTKSAMSSSVSTPSTHATLNRNPIPNGAGLATTSQYACEICDQNVQDRDRYLTHLQVFHKQMKGKTVNDMQQGAPLACSRCKERFWTYEGLERHLVMSHGLVTSDLLSKAQRREDGGRCKHCSKQYAFNMLQHLVAEHQVKLCSAEIMYSCDVCSFKCASYQLLETHLSTVHPKNGGMGENDRARTKCLQSNGADADKDDEIVTLD</sequence>
<dbReference type="Gene3D" id="3.30.160.60">
    <property type="entry name" value="Classic Zinc Finger"/>
    <property type="match status" value="1"/>
</dbReference>
<feature type="compositionally biased region" description="Basic and acidic residues" evidence="6">
    <location>
        <begin position="1"/>
        <end position="31"/>
    </location>
</feature>
<evidence type="ECO:0000256" key="3">
    <source>
        <dbReference type="ARBA" id="ARBA00022771"/>
    </source>
</evidence>
<name>A0AAF3FN86_9BILA</name>
<dbReference type="PANTHER" id="PTHR24403:SF110">
    <property type="entry name" value="C2H2-TYPE DOMAIN-CONTAINING PROTEIN-RELATED"/>
    <property type="match status" value="1"/>
</dbReference>
<proteinExistence type="predicted"/>
<dbReference type="SMART" id="SM00355">
    <property type="entry name" value="ZnF_C2H2"/>
    <property type="match status" value="7"/>
</dbReference>
<keyword evidence="8" id="KW-1185">Reference proteome</keyword>
<accession>A0AAF3FN86</accession>
<dbReference type="WBParaSite" id="MBELARI_LOCUS8494.1">
    <property type="protein sequence ID" value="MBELARI_LOCUS8494.1"/>
    <property type="gene ID" value="MBELARI_LOCUS8494"/>
</dbReference>
<feature type="domain" description="C2H2-type" evidence="7">
    <location>
        <begin position="611"/>
        <end position="632"/>
    </location>
</feature>
<evidence type="ECO:0000256" key="5">
    <source>
        <dbReference type="SAM" id="Coils"/>
    </source>
</evidence>
<dbReference type="InterPro" id="IPR013087">
    <property type="entry name" value="Znf_C2H2_type"/>
</dbReference>
<dbReference type="Proteomes" id="UP000887575">
    <property type="component" value="Unassembled WGS sequence"/>
</dbReference>
<feature type="domain" description="C2H2-type" evidence="7">
    <location>
        <begin position="724"/>
        <end position="745"/>
    </location>
</feature>
<evidence type="ECO:0000256" key="1">
    <source>
        <dbReference type="ARBA" id="ARBA00022723"/>
    </source>
</evidence>
<feature type="coiled-coil region" evidence="5">
    <location>
        <begin position="435"/>
        <end position="481"/>
    </location>
</feature>
<evidence type="ECO:0000259" key="7">
    <source>
        <dbReference type="PROSITE" id="PS00028"/>
    </source>
</evidence>
<evidence type="ECO:0000256" key="2">
    <source>
        <dbReference type="ARBA" id="ARBA00022737"/>
    </source>
</evidence>
<dbReference type="GO" id="GO:0005634">
    <property type="term" value="C:nucleus"/>
    <property type="evidence" value="ECO:0007669"/>
    <property type="project" value="TreeGrafter"/>
</dbReference>
<feature type="compositionally biased region" description="Acidic residues" evidence="6">
    <location>
        <begin position="119"/>
        <end position="132"/>
    </location>
</feature>
<organism evidence="8 9">
    <name type="scientific">Mesorhabditis belari</name>
    <dbReference type="NCBI Taxonomy" id="2138241"/>
    <lineage>
        <taxon>Eukaryota</taxon>
        <taxon>Metazoa</taxon>
        <taxon>Ecdysozoa</taxon>
        <taxon>Nematoda</taxon>
        <taxon>Chromadorea</taxon>
        <taxon>Rhabditida</taxon>
        <taxon>Rhabditina</taxon>
        <taxon>Rhabditomorpha</taxon>
        <taxon>Rhabditoidea</taxon>
        <taxon>Rhabditidae</taxon>
        <taxon>Mesorhabditinae</taxon>
        <taxon>Mesorhabditis</taxon>
    </lineage>
</organism>
<dbReference type="GO" id="GO:0045944">
    <property type="term" value="P:positive regulation of transcription by RNA polymerase II"/>
    <property type="evidence" value="ECO:0007669"/>
    <property type="project" value="TreeGrafter"/>
</dbReference>
<feature type="compositionally biased region" description="Acidic residues" evidence="6">
    <location>
        <begin position="34"/>
        <end position="85"/>
    </location>
</feature>
<dbReference type="PROSITE" id="PS00028">
    <property type="entry name" value="ZINC_FINGER_C2H2_1"/>
    <property type="match status" value="3"/>
</dbReference>
<evidence type="ECO:0000313" key="9">
    <source>
        <dbReference type="WBParaSite" id="MBELARI_LOCUS8494.1"/>
    </source>
</evidence>
<feature type="compositionally biased region" description="Polar residues" evidence="6">
    <location>
        <begin position="559"/>
        <end position="572"/>
    </location>
</feature>
<evidence type="ECO:0000256" key="6">
    <source>
        <dbReference type="SAM" id="MobiDB-lite"/>
    </source>
</evidence>
<feature type="compositionally biased region" description="Low complexity" evidence="6">
    <location>
        <begin position="573"/>
        <end position="588"/>
    </location>
</feature>
<reference evidence="9" key="1">
    <citation type="submission" date="2024-02" db="UniProtKB">
        <authorList>
            <consortium name="WormBaseParasite"/>
        </authorList>
    </citation>
    <scope>IDENTIFICATION</scope>
</reference>